<sequence>MGPALTTVLMDTHSHWSMLNGTITLVKHSPQSQVLDGL</sequence>
<gene>
    <name evidence="1" type="ORF">WG66_15053</name>
</gene>
<reference evidence="1 2" key="1">
    <citation type="submission" date="2015-12" db="EMBL/GenBank/DDBJ databases">
        <title>Draft genome sequence of Moniliophthora roreri, the causal agent of frosty pod rot of cacao.</title>
        <authorList>
            <person name="Aime M.C."/>
            <person name="Diaz-Valderrama J.R."/>
            <person name="Kijpornyongpan T."/>
            <person name="Phillips-Mora W."/>
        </authorList>
    </citation>
    <scope>NUCLEOTIDE SEQUENCE [LARGE SCALE GENOMIC DNA]</scope>
    <source>
        <strain evidence="1 2">MCA 2952</strain>
    </source>
</reference>
<dbReference type="Proteomes" id="UP000054988">
    <property type="component" value="Unassembled WGS sequence"/>
</dbReference>
<dbReference type="AlphaFoldDB" id="A0A0W0F7R3"/>
<evidence type="ECO:0000313" key="1">
    <source>
        <dbReference type="EMBL" id="KTB32368.1"/>
    </source>
</evidence>
<proteinExistence type="predicted"/>
<comment type="caution">
    <text evidence="1">The sequence shown here is derived from an EMBL/GenBank/DDBJ whole genome shotgun (WGS) entry which is preliminary data.</text>
</comment>
<dbReference type="EMBL" id="LATX01002236">
    <property type="protein sequence ID" value="KTB32368.1"/>
    <property type="molecule type" value="Genomic_DNA"/>
</dbReference>
<accession>A0A0W0F7R3</accession>
<protein>
    <submittedName>
        <fullName evidence="1">Uncharacterized protein</fullName>
    </submittedName>
</protein>
<evidence type="ECO:0000313" key="2">
    <source>
        <dbReference type="Proteomes" id="UP000054988"/>
    </source>
</evidence>
<name>A0A0W0F7R3_MONRR</name>
<organism evidence="1 2">
    <name type="scientific">Moniliophthora roreri</name>
    <name type="common">Frosty pod rot fungus</name>
    <name type="synonym">Monilia roreri</name>
    <dbReference type="NCBI Taxonomy" id="221103"/>
    <lineage>
        <taxon>Eukaryota</taxon>
        <taxon>Fungi</taxon>
        <taxon>Dikarya</taxon>
        <taxon>Basidiomycota</taxon>
        <taxon>Agaricomycotina</taxon>
        <taxon>Agaricomycetes</taxon>
        <taxon>Agaricomycetidae</taxon>
        <taxon>Agaricales</taxon>
        <taxon>Marasmiineae</taxon>
        <taxon>Marasmiaceae</taxon>
        <taxon>Moniliophthora</taxon>
    </lineage>
</organism>